<sequence length="337" mass="34322">MTVSYPAVLVIAVLGTGVTVVAYVRLQRRRTAALAAAGLDGSGPGGSGRGGSGRRSSGGGAVRRHLPYALLLAALPLLLVGLARPEATVTVPRIAGTVVLVFDASNSMQADDLEPTRHAAEQEAATSFVEDQPDSVDIGVVVFGDQALMTQEPTDDRNLALAAIKRVGGTGGTSLGQAILASLSTITGKPVNVPEGNTAAPAPDLGYWPSATIVLFSDGENTGGADVQAAADLAATAGVRIQTVGVGTAQGGTVEVDGYQLATALDEQQLESIAKTTGGSYHRAEDTDGLAETTRSIDLRLTSKEEPLELTAPVAAAALVLLVAGALLMTRWHGRIV</sequence>
<dbReference type="Proteomes" id="UP001501676">
    <property type="component" value="Unassembled WGS sequence"/>
</dbReference>
<protein>
    <recommendedName>
        <fullName evidence="3">VWFA domain-containing protein</fullName>
    </recommendedName>
</protein>
<proteinExistence type="predicted"/>
<accession>A0ABP6T3Z2</accession>
<name>A0ABP6T3Z2_9ACTN</name>
<dbReference type="PANTHER" id="PTHR37947">
    <property type="entry name" value="BLL2462 PROTEIN"/>
    <property type="match status" value="1"/>
</dbReference>
<reference evidence="5" key="1">
    <citation type="journal article" date="2019" name="Int. J. Syst. Evol. Microbiol.">
        <title>The Global Catalogue of Microorganisms (GCM) 10K type strain sequencing project: providing services to taxonomists for standard genome sequencing and annotation.</title>
        <authorList>
            <consortium name="The Broad Institute Genomics Platform"/>
            <consortium name="The Broad Institute Genome Sequencing Center for Infectious Disease"/>
            <person name="Wu L."/>
            <person name="Ma J."/>
        </authorList>
    </citation>
    <scope>NUCLEOTIDE SEQUENCE [LARGE SCALE GENOMIC DNA]</scope>
    <source>
        <strain evidence="5">JCM 9458</strain>
    </source>
</reference>
<evidence type="ECO:0000313" key="5">
    <source>
        <dbReference type="Proteomes" id="UP001501676"/>
    </source>
</evidence>
<feature type="region of interest" description="Disordered" evidence="1">
    <location>
        <begin position="37"/>
        <end position="59"/>
    </location>
</feature>
<dbReference type="SMART" id="SM00327">
    <property type="entry name" value="VWA"/>
    <property type="match status" value="1"/>
</dbReference>
<dbReference type="Gene3D" id="3.40.50.410">
    <property type="entry name" value="von Willebrand factor, type A domain"/>
    <property type="match status" value="1"/>
</dbReference>
<dbReference type="RefSeq" id="WP_345731119.1">
    <property type="nucleotide sequence ID" value="NZ_BAAAYN010000038.1"/>
</dbReference>
<dbReference type="PROSITE" id="PS50234">
    <property type="entry name" value="VWFA"/>
    <property type="match status" value="1"/>
</dbReference>
<keyword evidence="5" id="KW-1185">Reference proteome</keyword>
<comment type="caution">
    <text evidence="4">The sequence shown here is derived from an EMBL/GenBank/DDBJ whole genome shotgun (WGS) entry which is preliminary data.</text>
</comment>
<feature type="domain" description="VWFA" evidence="3">
    <location>
        <begin position="97"/>
        <end position="297"/>
    </location>
</feature>
<dbReference type="PANTHER" id="PTHR37947:SF2">
    <property type="entry name" value="VON WILLEBRAND FACTOR TYPE A"/>
    <property type="match status" value="1"/>
</dbReference>
<feature type="compositionally biased region" description="Gly residues" evidence="1">
    <location>
        <begin position="40"/>
        <end position="59"/>
    </location>
</feature>
<evidence type="ECO:0000256" key="2">
    <source>
        <dbReference type="SAM" id="Phobius"/>
    </source>
</evidence>
<keyword evidence="2" id="KW-0812">Transmembrane</keyword>
<dbReference type="Pfam" id="PF13519">
    <property type="entry name" value="VWA_2"/>
    <property type="match status" value="1"/>
</dbReference>
<feature type="transmembrane region" description="Helical" evidence="2">
    <location>
        <begin position="6"/>
        <end position="24"/>
    </location>
</feature>
<keyword evidence="2" id="KW-0472">Membrane</keyword>
<dbReference type="SUPFAM" id="SSF53300">
    <property type="entry name" value="vWA-like"/>
    <property type="match status" value="1"/>
</dbReference>
<evidence type="ECO:0000259" key="3">
    <source>
        <dbReference type="PROSITE" id="PS50234"/>
    </source>
</evidence>
<feature type="transmembrane region" description="Helical" evidence="2">
    <location>
        <begin position="310"/>
        <end position="329"/>
    </location>
</feature>
<dbReference type="InterPro" id="IPR002035">
    <property type="entry name" value="VWF_A"/>
</dbReference>
<dbReference type="EMBL" id="BAAAYN010000038">
    <property type="protein sequence ID" value="GAA3392604.1"/>
    <property type="molecule type" value="Genomic_DNA"/>
</dbReference>
<evidence type="ECO:0000256" key="1">
    <source>
        <dbReference type="SAM" id="MobiDB-lite"/>
    </source>
</evidence>
<gene>
    <name evidence="4" type="ORF">GCM10020369_54980</name>
</gene>
<evidence type="ECO:0000313" key="4">
    <source>
        <dbReference type="EMBL" id="GAA3392604.1"/>
    </source>
</evidence>
<keyword evidence="2" id="KW-1133">Transmembrane helix</keyword>
<organism evidence="4 5">
    <name type="scientific">Cryptosporangium minutisporangium</name>
    <dbReference type="NCBI Taxonomy" id="113569"/>
    <lineage>
        <taxon>Bacteria</taxon>
        <taxon>Bacillati</taxon>
        <taxon>Actinomycetota</taxon>
        <taxon>Actinomycetes</taxon>
        <taxon>Cryptosporangiales</taxon>
        <taxon>Cryptosporangiaceae</taxon>
        <taxon>Cryptosporangium</taxon>
    </lineage>
</organism>
<dbReference type="InterPro" id="IPR036465">
    <property type="entry name" value="vWFA_dom_sf"/>
</dbReference>